<dbReference type="InterPro" id="IPR002885">
    <property type="entry name" value="PPR_rpt"/>
</dbReference>
<keyword evidence="1" id="KW-0677">Repeat</keyword>
<dbReference type="Pfam" id="PF13041">
    <property type="entry name" value="PPR_2"/>
    <property type="match status" value="1"/>
</dbReference>
<proteinExistence type="predicted"/>
<organism evidence="3 4">
    <name type="scientific">Lichtheimia ornata</name>
    <dbReference type="NCBI Taxonomy" id="688661"/>
    <lineage>
        <taxon>Eukaryota</taxon>
        <taxon>Fungi</taxon>
        <taxon>Fungi incertae sedis</taxon>
        <taxon>Mucoromycota</taxon>
        <taxon>Mucoromycotina</taxon>
        <taxon>Mucoromycetes</taxon>
        <taxon>Mucorales</taxon>
        <taxon>Lichtheimiaceae</taxon>
        <taxon>Lichtheimia</taxon>
    </lineage>
</organism>
<dbReference type="PANTHER" id="PTHR47939">
    <property type="entry name" value="MEMBRANE-ASSOCIATED SALT-INDUCIBLE PROTEIN-LIKE"/>
    <property type="match status" value="1"/>
</dbReference>
<dbReference type="InterPro" id="IPR011990">
    <property type="entry name" value="TPR-like_helical_dom_sf"/>
</dbReference>
<dbReference type="PANTHER" id="PTHR47939:SF13">
    <property type="entry name" value="OS03G0201400 PROTEIN"/>
    <property type="match status" value="1"/>
</dbReference>
<dbReference type="Proteomes" id="UP001234581">
    <property type="component" value="Unassembled WGS sequence"/>
</dbReference>
<dbReference type="Gene3D" id="1.25.40.10">
    <property type="entry name" value="Tetratricopeptide repeat domain"/>
    <property type="match status" value="3"/>
</dbReference>
<evidence type="ECO:0000313" key="4">
    <source>
        <dbReference type="Proteomes" id="UP001234581"/>
    </source>
</evidence>
<feature type="repeat" description="PPR" evidence="2">
    <location>
        <begin position="598"/>
        <end position="633"/>
    </location>
</feature>
<dbReference type="RefSeq" id="XP_058338212.1">
    <property type="nucleotide sequence ID" value="XM_058491020.1"/>
</dbReference>
<name>A0AAD7UTJ9_9FUNG</name>
<accession>A0AAD7UTJ9</accession>
<feature type="repeat" description="PPR" evidence="2">
    <location>
        <begin position="404"/>
        <end position="438"/>
    </location>
</feature>
<gene>
    <name evidence="3" type="ORF">O0I10_011048</name>
</gene>
<protein>
    <recommendedName>
        <fullName evidence="5">Pentacotripeptide-repeat region of PRORP domain-containing protein</fullName>
    </recommendedName>
</protein>
<dbReference type="Pfam" id="PF01535">
    <property type="entry name" value="PPR"/>
    <property type="match status" value="2"/>
</dbReference>
<dbReference type="PROSITE" id="PS51375">
    <property type="entry name" value="PPR"/>
    <property type="match status" value="4"/>
</dbReference>
<evidence type="ECO:0000256" key="1">
    <source>
        <dbReference type="ARBA" id="ARBA00022737"/>
    </source>
</evidence>
<dbReference type="EMBL" id="JARTCD010000081">
    <property type="protein sequence ID" value="KAJ8653298.1"/>
    <property type="molecule type" value="Genomic_DNA"/>
</dbReference>
<evidence type="ECO:0000313" key="3">
    <source>
        <dbReference type="EMBL" id="KAJ8653298.1"/>
    </source>
</evidence>
<feature type="repeat" description="PPR" evidence="2">
    <location>
        <begin position="253"/>
        <end position="287"/>
    </location>
</feature>
<sequence>MVFRSFLYPIQSPIGRSLHCLVKSRVNTLLPRRRTLDGVTIVSSRHWFSTRSRYQYQQSTASLPPSTVLTTHDHIPLAELHALSCTTATAAGHSFVTLVEQGHYAQALSMIHDNIHAATPEDRQLFFETIAKRLEADELYALFRPVLAQQQHSNTVKRIGRSAARFWSREQVIGMMRLCEDPADERFQVYLYRRLTLAYQRTHDLDALLEGLELGGVSTRLYNMALHACVRSNQLDHAEKILKRMEQKDIRWDAVSFAIFMRSQLAKGRLDEATQSFDGMISSGIAPTAPTYHLFIKYLARNGQWRDVVQWLDRMGDMQNAITLRILLREARRHKNRPGMATALERVLDTVPPQPIEDENNVGIAASTLLRHKRTQSAMQLLETFLRQRHASVPSDQQPQRPPSVKIYNMYMQALCQQGDLYEAERVFNTLTNIPAFPSPDVFSYTILIQGYVKQASSSDATKAVFDLYRKMPSRGGPTTRGTLQGMLLEATIKTHSGDICDVRDLFDQMVKDVEDDTLCLPTESAFCPPYRKGVHQPILYKQARKHTLTILYNAMMEGYFVYERERRLRTGGHGGLGSVKDALRLLDDAVRKDIKLNTRTLNIWVRGLARWNRDLEAAEMIVNQFRKLGVEPDERTTWHLVFAAYRQYDLVQARKWLQAYEDRGLPITYPLLADLKERIM</sequence>
<reference evidence="3 4" key="1">
    <citation type="submission" date="2023-03" db="EMBL/GenBank/DDBJ databases">
        <title>Genome sequence of Lichtheimia ornata CBS 291.66.</title>
        <authorList>
            <person name="Mohabir J.T."/>
            <person name="Shea T.P."/>
            <person name="Kurbessoian T."/>
            <person name="Berby B."/>
            <person name="Fontaine J."/>
            <person name="Livny J."/>
            <person name="Gnirke A."/>
            <person name="Stajich J.E."/>
            <person name="Cuomo C.A."/>
        </authorList>
    </citation>
    <scope>NUCLEOTIDE SEQUENCE [LARGE SCALE GENOMIC DNA]</scope>
    <source>
        <strain evidence="3">CBS 291.66</strain>
    </source>
</reference>
<dbReference type="AlphaFoldDB" id="A0AAD7UTJ9"/>
<dbReference type="NCBIfam" id="TIGR00756">
    <property type="entry name" value="PPR"/>
    <property type="match status" value="1"/>
</dbReference>
<feature type="repeat" description="PPR" evidence="2">
    <location>
        <begin position="218"/>
        <end position="252"/>
    </location>
</feature>
<evidence type="ECO:0008006" key="5">
    <source>
        <dbReference type="Google" id="ProtNLM"/>
    </source>
</evidence>
<dbReference type="InterPro" id="IPR050667">
    <property type="entry name" value="PPR-containing_protein"/>
</dbReference>
<evidence type="ECO:0000256" key="2">
    <source>
        <dbReference type="PROSITE-ProRule" id="PRU00708"/>
    </source>
</evidence>
<comment type="caution">
    <text evidence="3">The sequence shown here is derived from an EMBL/GenBank/DDBJ whole genome shotgun (WGS) entry which is preliminary data.</text>
</comment>
<dbReference type="GeneID" id="83218450"/>
<dbReference type="SUPFAM" id="SSF48452">
    <property type="entry name" value="TPR-like"/>
    <property type="match status" value="1"/>
</dbReference>
<keyword evidence="4" id="KW-1185">Reference proteome</keyword>